<dbReference type="OrthoDB" id="9793465at2"/>
<dbReference type="Pfam" id="PF03780">
    <property type="entry name" value="Asp23"/>
    <property type="match status" value="1"/>
</dbReference>
<gene>
    <name evidence="2" type="ORF">PDUR_18410</name>
</gene>
<comment type="similarity">
    <text evidence="1">Belongs to the asp23 family.</text>
</comment>
<dbReference type="STRING" id="44251.PDUR_18410"/>
<dbReference type="Proteomes" id="UP000029409">
    <property type="component" value="Chromosome"/>
</dbReference>
<organism evidence="2 3">
    <name type="scientific">Paenibacillus durus</name>
    <name type="common">Paenibacillus azotofixans</name>
    <dbReference type="NCBI Taxonomy" id="44251"/>
    <lineage>
        <taxon>Bacteria</taxon>
        <taxon>Bacillati</taxon>
        <taxon>Bacillota</taxon>
        <taxon>Bacilli</taxon>
        <taxon>Bacillales</taxon>
        <taxon>Paenibacillaceae</taxon>
        <taxon>Paenibacillus</taxon>
    </lineage>
</organism>
<evidence type="ECO:0000313" key="2">
    <source>
        <dbReference type="EMBL" id="AIQ13668.1"/>
    </source>
</evidence>
<evidence type="ECO:0000313" key="3">
    <source>
        <dbReference type="Proteomes" id="UP000029409"/>
    </source>
</evidence>
<keyword evidence="3" id="KW-1185">Reference proteome</keyword>
<dbReference type="PANTHER" id="PTHR34297">
    <property type="entry name" value="HYPOTHETICAL CYTOSOLIC PROTEIN-RELATED"/>
    <property type="match status" value="1"/>
</dbReference>
<reference evidence="2 3" key="1">
    <citation type="submission" date="2014-08" db="EMBL/GenBank/DDBJ databases">
        <title>Comparative genomics of the Paenibacillus odorifer group.</title>
        <authorList>
            <person name="den Bakker H.C."/>
            <person name="Tsai Y.-C."/>
            <person name="Martin N."/>
            <person name="Korlach J."/>
            <person name="Wiedmann M."/>
        </authorList>
    </citation>
    <scope>NUCLEOTIDE SEQUENCE [LARGE SCALE GENOMIC DNA]</scope>
    <source>
        <strain evidence="2 3">DSM 1735</strain>
    </source>
</reference>
<evidence type="ECO:0000256" key="1">
    <source>
        <dbReference type="ARBA" id="ARBA00005721"/>
    </source>
</evidence>
<accession>A0A089HTH0</accession>
<dbReference type="InterPro" id="IPR005531">
    <property type="entry name" value="Asp23"/>
</dbReference>
<dbReference type="KEGG" id="pdu:PDUR_18410"/>
<sequence length="138" mass="14804">MSTLPTEFERTEIGEIQIAPEVIEVIAGLATVEVKGVAGMSGGFAGGIVELLGRKNLSKGVKVEVGQREAAVDVSVIIEYGTRLPEVAAEIQRNVKRSIETMTGLTVVEVNVHIHDVQFKSAEKNTAADDTEFALRVK</sequence>
<protein>
    <submittedName>
        <fullName evidence="2">Alkaline-shock protein</fullName>
    </submittedName>
</protein>
<dbReference type="EMBL" id="CP009288">
    <property type="protein sequence ID" value="AIQ13668.1"/>
    <property type="molecule type" value="Genomic_DNA"/>
</dbReference>
<name>A0A089HTH0_PAEDU</name>
<dbReference type="AlphaFoldDB" id="A0A089HTH0"/>
<dbReference type="eggNOG" id="COG1302">
    <property type="taxonomic scope" value="Bacteria"/>
</dbReference>
<dbReference type="RefSeq" id="WP_042207470.1">
    <property type="nucleotide sequence ID" value="NZ_CP009288.1"/>
</dbReference>
<proteinExistence type="inferred from homology"/>